<evidence type="ECO:0000313" key="4">
    <source>
        <dbReference type="Proteomes" id="UP000663836"/>
    </source>
</evidence>
<gene>
    <name evidence="3" type="ORF">JBS370_LOCUS20224</name>
</gene>
<accession>A0A819GML6</accession>
<evidence type="ECO:0000256" key="1">
    <source>
        <dbReference type="ARBA" id="ARBA00023054"/>
    </source>
</evidence>
<proteinExistence type="predicted"/>
<name>A0A819GML6_9BILA</name>
<evidence type="ECO:0000313" key="3">
    <source>
        <dbReference type="EMBL" id="CAF3888287.1"/>
    </source>
</evidence>
<dbReference type="EMBL" id="CAJOBD010002524">
    <property type="protein sequence ID" value="CAF3888287.1"/>
    <property type="molecule type" value="Genomic_DNA"/>
</dbReference>
<reference evidence="3" key="1">
    <citation type="submission" date="2021-02" db="EMBL/GenBank/DDBJ databases">
        <authorList>
            <person name="Nowell W R."/>
        </authorList>
    </citation>
    <scope>NUCLEOTIDE SEQUENCE</scope>
</reference>
<protein>
    <recommendedName>
        <fullName evidence="5">Coiled-coil domain-containing protein 148</fullName>
    </recommendedName>
</protein>
<dbReference type="Proteomes" id="UP000663836">
    <property type="component" value="Unassembled WGS sequence"/>
</dbReference>
<organism evidence="3 4">
    <name type="scientific">Rotaria sordida</name>
    <dbReference type="NCBI Taxonomy" id="392033"/>
    <lineage>
        <taxon>Eukaryota</taxon>
        <taxon>Metazoa</taxon>
        <taxon>Spiralia</taxon>
        <taxon>Gnathifera</taxon>
        <taxon>Rotifera</taxon>
        <taxon>Eurotatoria</taxon>
        <taxon>Bdelloidea</taxon>
        <taxon>Philodinida</taxon>
        <taxon>Philodinidae</taxon>
        <taxon>Rotaria</taxon>
    </lineage>
</organism>
<dbReference type="PANTHER" id="PTHR21549:SF1">
    <property type="entry name" value="COILED-COIL DOMAIN-CONTAINING PROTEIN 148"/>
    <property type="match status" value="1"/>
</dbReference>
<dbReference type="AlphaFoldDB" id="A0A819GML6"/>
<dbReference type="PANTHER" id="PTHR21549">
    <property type="entry name" value="MUTATED IN BLADDER CANCER 1"/>
    <property type="match status" value="1"/>
</dbReference>
<evidence type="ECO:0008006" key="5">
    <source>
        <dbReference type="Google" id="ProtNLM"/>
    </source>
</evidence>
<keyword evidence="1 2" id="KW-0175">Coiled coil</keyword>
<dbReference type="InterPro" id="IPR039902">
    <property type="entry name" value="CCDC148/CCDC112"/>
</dbReference>
<feature type="coiled-coil region" evidence="2">
    <location>
        <begin position="366"/>
        <end position="505"/>
    </location>
</feature>
<evidence type="ECO:0000256" key="2">
    <source>
        <dbReference type="SAM" id="Coils"/>
    </source>
</evidence>
<sequence>MSSNKNLLRLNKLYRTQENSLTDVVRITDENIPKYRQVNYDAMRDIINERKICGTQALERISKLQNDSHAIREQAELKISRDYWFNEQYKLNQQYRKYDDEHQTWLTEAFHDPDLLSIFHEITRYRIWLDENTIKFRKTTVLPIIQLKEELQSKTITTDNISDIIDALQIVKKEQYELILILNQEERQLEDELKEFRKYIDEDDEINMIEEGIPESIVELSCPDEELRATMLQEFLIIDHKYRETLLDLDANYLYIVDDLFSQENGGWDIDEHEMLVHLYEMYPGDVKKRRTCIYNHFHRYYPKRSRQEMLKHEEWYNAQTYYLKHKHLILYEWKQARIALKLKAQVVFQEAYELQERLAQQHEEKMKQRALCEQLANQVQKWRDKQLEILEIKRKLEESKRQAELEKIRQEHERSQKQRQQTKEKLAEYYSKKEQIRLAEYEKEQRRLDEMQSILAEQHRKDWERVKFRQEEYEQKRQDLCERNQNEEREEIAKEERLQALAERVRPHVEIDHARVLQPTKAYNAHRGLLTNTNDDINIQQELFPINTFNDRKLYSDIRIRLEQRLRDAGLIQTDYARQALAALQKPPKRIDTQANQMWNGFTFKTDNIEQHNISKPIKRDFISHSVFYGIEN</sequence>
<comment type="caution">
    <text evidence="3">The sequence shown here is derived from an EMBL/GenBank/DDBJ whole genome shotgun (WGS) entry which is preliminary data.</text>
</comment>